<reference evidence="5" key="1">
    <citation type="submission" date="2025-08" db="UniProtKB">
        <authorList>
            <consortium name="RefSeq"/>
        </authorList>
    </citation>
    <scope>IDENTIFICATION</scope>
    <source>
        <tissue evidence="5">Whole Larva</tissue>
    </source>
</reference>
<dbReference type="SMART" id="SM00456">
    <property type="entry name" value="WW"/>
    <property type="match status" value="2"/>
</dbReference>
<dbReference type="CDD" id="cd00201">
    <property type="entry name" value="WW"/>
    <property type="match status" value="2"/>
</dbReference>
<protein>
    <submittedName>
        <fullName evidence="5">Protein salvador homolog 1</fullName>
    </submittedName>
</protein>
<dbReference type="PANTHER" id="PTHR47522:SF2">
    <property type="entry name" value="PROTEIN SALVADOR HOMOLOG 1"/>
    <property type="match status" value="1"/>
</dbReference>
<keyword evidence="4" id="KW-1185">Reference proteome</keyword>
<dbReference type="CDD" id="cd21433">
    <property type="entry name" value="SARAH_Sav"/>
    <property type="match status" value="1"/>
</dbReference>
<dbReference type="InterPro" id="IPR001202">
    <property type="entry name" value="WW_dom"/>
</dbReference>
<name>A0ABM1MYJ1_NICVS</name>
<evidence type="ECO:0000313" key="5">
    <source>
        <dbReference type="RefSeq" id="XP_017779641.1"/>
    </source>
</evidence>
<dbReference type="PROSITE" id="PS50020">
    <property type="entry name" value="WW_DOMAIN_2"/>
    <property type="match status" value="2"/>
</dbReference>
<dbReference type="Proteomes" id="UP000695000">
    <property type="component" value="Unplaced"/>
</dbReference>
<evidence type="ECO:0000256" key="1">
    <source>
        <dbReference type="SAM" id="MobiDB-lite"/>
    </source>
</evidence>
<feature type="compositionally biased region" description="Polar residues" evidence="1">
    <location>
        <begin position="34"/>
        <end position="84"/>
    </location>
</feature>
<dbReference type="Pfam" id="PF00397">
    <property type="entry name" value="WW"/>
    <property type="match status" value="2"/>
</dbReference>
<sequence length="430" mass="49389">MKSRKNKDSRTIQEGVVGRYVKKDTPPEMPIINVWSTEPQRRLSSQNRSSFPPQGNSQSSTTSQAQPNASTTVQKFGNQKTTISDVGLGSHEGKYTPSSSVPNLASKFANLSVTNKQSVVNQSLAAINQSQPIYVNQPIISNSYVDNSANNANYVEIDQIYPLANQDTASTFGSEINYSNRAPSPIYQNTNESSNQFQATPIYSNTNAERFRPQSQGMTYGEQLAHHLRQTKERTENTQQEQTEELPLPPGWSVDYTLRGRKYYVDHNTKTTHWSHPLEREGLPTGWQCIHSPIWGVYYVNHITGQAQYEHPCLVPCYNYQPDVRYMNPPRNTHYQPHSVLVPANPYLLEKIPNWLTIYFQTSAELDHKLRWDMFKLTQLDCYNAMLTRLYKQELQNIVMRYESYRSALLVEMEKFQMHRQNTRAVTGHH</sequence>
<dbReference type="RefSeq" id="XP_017779641.1">
    <property type="nucleotide sequence ID" value="XM_017924152.1"/>
</dbReference>
<feature type="compositionally biased region" description="Basic and acidic residues" evidence="1">
    <location>
        <begin position="1"/>
        <end position="11"/>
    </location>
</feature>
<dbReference type="InterPro" id="IPR011524">
    <property type="entry name" value="SARAH_dom"/>
</dbReference>
<dbReference type="PANTHER" id="PTHR47522">
    <property type="entry name" value="SALVADOR FAMILY WW DOMAIN-CONTAINING PROTEIN 1"/>
    <property type="match status" value="1"/>
</dbReference>
<dbReference type="InterPro" id="IPR036020">
    <property type="entry name" value="WW_dom_sf"/>
</dbReference>
<feature type="domain" description="WW" evidence="2">
    <location>
        <begin position="246"/>
        <end position="279"/>
    </location>
</feature>
<organism evidence="4 5">
    <name type="scientific">Nicrophorus vespilloides</name>
    <name type="common">Boreal carrion beetle</name>
    <dbReference type="NCBI Taxonomy" id="110193"/>
    <lineage>
        <taxon>Eukaryota</taxon>
        <taxon>Metazoa</taxon>
        <taxon>Ecdysozoa</taxon>
        <taxon>Arthropoda</taxon>
        <taxon>Hexapoda</taxon>
        <taxon>Insecta</taxon>
        <taxon>Pterygota</taxon>
        <taxon>Neoptera</taxon>
        <taxon>Endopterygota</taxon>
        <taxon>Coleoptera</taxon>
        <taxon>Polyphaga</taxon>
        <taxon>Staphyliniformia</taxon>
        <taxon>Silphidae</taxon>
        <taxon>Nicrophorinae</taxon>
        <taxon>Nicrophorus</taxon>
    </lineage>
</organism>
<dbReference type="InterPro" id="IPR030030">
    <property type="entry name" value="Sav"/>
</dbReference>
<feature type="region of interest" description="Disordered" evidence="1">
    <location>
        <begin position="229"/>
        <end position="251"/>
    </location>
</feature>
<proteinExistence type="predicted"/>
<evidence type="ECO:0000259" key="2">
    <source>
        <dbReference type="PROSITE" id="PS50020"/>
    </source>
</evidence>
<dbReference type="GeneID" id="108564950"/>
<dbReference type="PROSITE" id="PS50951">
    <property type="entry name" value="SARAH"/>
    <property type="match status" value="1"/>
</dbReference>
<evidence type="ECO:0000313" key="4">
    <source>
        <dbReference type="Proteomes" id="UP000695000"/>
    </source>
</evidence>
<feature type="domain" description="SARAH" evidence="3">
    <location>
        <begin position="369"/>
        <end position="416"/>
    </location>
</feature>
<feature type="domain" description="WW" evidence="2">
    <location>
        <begin position="281"/>
        <end position="314"/>
    </location>
</feature>
<dbReference type="SUPFAM" id="SSF51045">
    <property type="entry name" value="WW domain"/>
    <property type="match status" value="2"/>
</dbReference>
<dbReference type="Gene3D" id="2.20.70.10">
    <property type="match status" value="2"/>
</dbReference>
<gene>
    <name evidence="5" type="primary">LOC108564950</name>
</gene>
<evidence type="ECO:0000259" key="3">
    <source>
        <dbReference type="PROSITE" id="PS50951"/>
    </source>
</evidence>
<feature type="region of interest" description="Disordered" evidence="1">
    <location>
        <begin position="1"/>
        <end position="101"/>
    </location>
</feature>
<accession>A0ABM1MYJ1</accession>